<accession>A0A3E2NLE6</accession>
<dbReference type="Gene3D" id="2.60.450.10">
    <property type="entry name" value="Lipopolysaccharide (LPS) transport protein A like domain"/>
    <property type="match status" value="1"/>
</dbReference>
<sequence>MIKLNFVHRVSLKHYTFAALFAAMFFSACENDINKIKAIAAADATKPIQTTKGVDVIFSDSAIVKFRVISPLMVQYQGKQKDSISVMPKGVKIIFLDKDLKEAGTIVSDSAVTRNENKFMEFRKNVVARNTEGTVYKSDQLIYDTEKKTIYSTKMVEMTKANGDIMHGTSFTSDDKLLHPIFQNATGVIHVNGDNLAQ</sequence>
<dbReference type="EMBL" id="QWDE01000004">
    <property type="protein sequence ID" value="RFZ81791.1"/>
    <property type="molecule type" value="Genomic_DNA"/>
</dbReference>
<dbReference type="GO" id="GO:0015221">
    <property type="term" value="F:lipopolysaccharide transmembrane transporter activity"/>
    <property type="evidence" value="ECO:0007669"/>
    <property type="project" value="InterPro"/>
</dbReference>
<keyword evidence="2" id="KW-1185">Reference proteome</keyword>
<dbReference type="RefSeq" id="WP_117384611.1">
    <property type="nucleotide sequence ID" value="NZ_QWDE01000004.1"/>
</dbReference>
<dbReference type="NCBIfam" id="TIGR04409">
    <property type="entry name" value="LptC_YrbK"/>
    <property type="match status" value="1"/>
</dbReference>
<evidence type="ECO:0000313" key="1">
    <source>
        <dbReference type="EMBL" id="RFZ81791.1"/>
    </source>
</evidence>
<dbReference type="Proteomes" id="UP000260823">
    <property type="component" value="Unassembled WGS sequence"/>
</dbReference>
<dbReference type="InterPro" id="IPR026265">
    <property type="entry name" value="LptC"/>
</dbReference>
<name>A0A3E2NLE6_9SPHI</name>
<dbReference type="InterPro" id="IPR010664">
    <property type="entry name" value="LipoPS_assembly_LptC-rel"/>
</dbReference>
<dbReference type="AlphaFoldDB" id="A0A3E2NLE6"/>
<gene>
    <name evidence="1" type="primary">lptC</name>
    <name evidence="1" type="ORF">DYU05_18390</name>
</gene>
<organism evidence="1 2">
    <name type="scientific">Mucilaginibacter terrenus</name>
    <dbReference type="NCBI Taxonomy" id="2482727"/>
    <lineage>
        <taxon>Bacteria</taxon>
        <taxon>Pseudomonadati</taxon>
        <taxon>Bacteroidota</taxon>
        <taxon>Sphingobacteriia</taxon>
        <taxon>Sphingobacteriales</taxon>
        <taxon>Sphingobacteriaceae</taxon>
        <taxon>Mucilaginibacter</taxon>
    </lineage>
</organism>
<reference evidence="1 2" key="1">
    <citation type="submission" date="2018-08" db="EMBL/GenBank/DDBJ databases">
        <title>Mucilaginibacter terrae sp. nov., isolated from manganese diggings.</title>
        <authorList>
            <person name="Huang Y."/>
            <person name="Zhou Z."/>
        </authorList>
    </citation>
    <scope>NUCLEOTIDE SEQUENCE [LARGE SCALE GENOMIC DNA]</scope>
    <source>
        <strain evidence="1 2">ZH6</strain>
    </source>
</reference>
<dbReference type="GO" id="GO:0005886">
    <property type="term" value="C:plasma membrane"/>
    <property type="evidence" value="ECO:0007669"/>
    <property type="project" value="InterPro"/>
</dbReference>
<dbReference type="PROSITE" id="PS51257">
    <property type="entry name" value="PROKAR_LIPOPROTEIN"/>
    <property type="match status" value="1"/>
</dbReference>
<dbReference type="Pfam" id="PF06835">
    <property type="entry name" value="LptC"/>
    <property type="match status" value="1"/>
</dbReference>
<proteinExistence type="predicted"/>
<dbReference type="OrthoDB" id="9812080at2"/>
<protein>
    <submittedName>
        <fullName evidence="1">LPS export ABC transporter periplasmic protein LptC</fullName>
    </submittedName>
</protein>
<evidence type="ECO:0000313" key="2">
    <source>
        <dbReference type="Proteomes" id="UP000260823"/>
    </source>
</evidence>
<comment type="caution">
    <text evidence="1">The sequence shown here is derived from an EMBL/GenBank/DDBJ whole genome shotgun (WGS) entry which is preliminary data.</text>
</comment>